<comment type="caution">
    <text evidence="1">The sequence shown here is derived from an EMBL/GenBank/DDBJ whole genome shotgun (WGS) entry which is preliminary data.</text>
</comment>
<name>A0A7K1UXT1_9NOCA</name>
<dbReference type="RefSeq" id="WP_328601967.1">
    <property type="nucleotide sequence ID" value="NZ_WRPP01000003.1"/>
</dbReference>
<evidence type="ECO:0000313" key="2">
    <source>
        <dbReference type="Proteomes" id="UP000466794"/>
    </source>
</evidence>
<organism evidence="1 2">
    <name type="scientific">Nocardia terrae</name>
    <dbReference type="NCBI Taxonomy" id="2675851"/>
    <lineage>
        <taxon>Bacteria</taxon>
        <taxon>Bacillati</taxon>
        <taxon>Actinomycetota</taxon>
        <taxon>Actinomycetes</taxon>
        <taxon>Mycobacteriales</taxon>
        <taxon>Nocardiaceae</taxon>
        <taxon>Nocardia</taxon>
    </lineage>
</organism>
<dbReference type="AlphaFoldDB" id="A0A7K1UXT1"/>
<accession>A0A7K1UXT1</accession>
<dbReference type="PROSITE" id="PS51257">
    <property type="entry name" value="PROKAR_LIPOPROTEIN"/>
    <property type="match status" value="1"/>
</dbReference>
<reference evidence="1 2" key="1">
    <citation type="submission" date="2019-12" db="EMBL/GenBank/DDBJ databases">
        <title>Nocardia sp. nov. ET3-3 isolated from soil.</title>
        <authorList>
            <person name="Kanchanasin P."/>
            <person name="Tanasupawat S."/>
            <person name="Yuki M."/>
            <person name="Kudo T."/>
        </authorList>
    </citation>
    <scope>NUCLEOTIDE SEQUENCE [LARGE SCALE GENOMIC DNA]</scope>
    <source>
        <strain evidence="1 2">ET3-3</strain>
    </source>
</reference>
<protein>
    <recommendedName>
        <fullName evidence="3">Pyridine nucleotide-disulfide oxidoreductase</fullName>
    </recommendedName>
</protein>
<keyword evidence="2" id="KW-1185">Reference proteome</keyword>
<evidence type="ECO:0000313" key="1">
    <source>
        <dbReference type="EMBL" id="MVU79186.1"/>
    </source>
</evidence>
<evidence type="ECO:0008006" key="3">
    <source>
        <dbReference type="Google" id="ProtNLM"/>
    </source>
</evidence>
<gene>
    <name evidence="1" type="ORF">GPX89_18290</name>
</gene>
<proteinExistence type="predicted"/>
<dbReference type="Proteomes" id="UP000466794">
    <property type="component" value="Unassembled WGS sequence"/>
</dbReference>
<dbReference type="EMBL" id="WRPP01000003">
    <property type="protein sequence ID" value="MVU79186.1"/>
    <property type="molecule type" value="Genomic_DNA"/>
</dbReference>
<sequence>MKFAGTRPLVRLVLALVAVAVAVLAFSGCSMLKDAGKSDTAKSKVGDCINVIEGSADNSKTQPIDCSSEKAVYKVAAVFDAKSSCKDEQTSYEEKGSDSKTVAFLCLSPNFKQGSCYNESQTTGYKFVDCAAPEASFKVIKRIDGQADEFQCDTATSVGFRIIPDPKTTFCLGNPKG</sequence>